<evidence type="ECO:0000256" key="1">
    <source>
        <dbReference type="SAM" id="MobiDB-lite"/>
    </source>
</evidence>
<dbReference type="PANTHER" id="PTHR18640">
    <property type="entry name" value="SOLUTE CARRIER FAMILY 10 MEMBER 7"/>
    <property type="match status" value="1"/>
</dbReference>
<feature type="transmembrane region" description="Helical" evidence="2">
    <location>
        <begin position="136"/>
        <end position="156"/>
    </location>
</feature>
<reference evidence="3 4" key="1">
    <citation type="submission" date="2023-01" db="EMBL/GenBank/DDBJ databases">
        <title>Analysis of 21 Apiospora genomes using comparative genomics revels a genus with tremendous synthesis potential of carbohydrate active enzymes and secondary metabolites.</title>
        <authorList>
            <person name="Sorensen T."/>
        </authorList>
    </citation>
    <scope>NUCLEOTIDE SEQUENCE [LARGE SCALE GENOMIC DNA]</scope>
    <source>
        <strain evidence="3 4">CBS 83171</strain>
    </source>
</reference>
<dbReference type="Pfam" id="PF13593">
    <property type="entry name" value="SBF_like"/>
    <property type="match status" value="1"/>
</dbReference>
<keyword evidence="4" id="KW-1185">Reference proteome</keyword>
<evidence type="ECO:0000256" key="2">
    <source>
        <dbReference type="SAM" id="Phobius"/>
    </source>
</evidence>
<organism evidence="3 4">
    <name type="scientific">Apiospora saccharicola</name>
    <dbReference type="NCBI Taxonomy" id="335842"/>
    <lineage>
        <taxon>Eukaryota</taxon>
        <taxon>Fungi</taxon>
        <taxon>Dikarya</taxon>
        <taxon>Ascomycota</taxon>
        <taxon>Pezizomycotina</taxon>
        <taxon>Sordariomycetes</taxon>
        <taxon>Xylariomycetidae</taxon>
        <taxon>Amphisphaeriales</taxon>
        <taxon>Apiosporaceae</taxon>
        <taxon>Apiospora</taxon>
    </lineage>
</organism>
<feature type="transmembrane region" description="Helical" evidence="2">
    <location>
        <begin position="98"/>
        <end position="124"/>
    </location>
</feature>
<protein>
    <submittedName>
        <fullName evidence="3">Uncharacterized protein</fullName>
    </submittedName>
</protein>
<dbReference type="Proteomes" id="UP001446871">
    <property type="component" value="Unassembled WGS sequence"/>
</dbReference>
<feature type="transmembrane region" description="Helical" evidence="2">
    <location>
        <begin position="249"/>
        <end position="269"/>
    </location>
</feature>
<dbReference type="PANTHER" id="PTHR18640:SF5">
    <property type="entry name" value="SODIUM_BILE ACID COTRANSPORTER 7"/>
    <property type="match status" value="1"/>
</dbReference>
<evidence type="ECO:0000313" key="4">
    <source>
        <dbReference type="Proteomes" id="UP001446871"/>
    </source>
</evidence>
<name>A0ABR1UFQ8_9PEZI</name>
<dbReference type="EMBL" id="JAQQWM010000007">
    <property type="protein sequence ID" value="KAK8057733.1"/>
    <property type="molecule type" value="Genomic_DNA"/>
</dbReference>
<feature type="transmembrane region" description="Helical" evidence="2">
    <location>
        <begin position="68"/>
        <end position="86"/>
    </location>
</feature>
<comment type="caution">
    <text evidence="3">The sequence shown here is derived from an EMBL/GenBank/DDBJ whole genome shotgun (WGS) entry which is preliminary data.</text>
</comment>
<feature type="transmembrane region" description="Helical" evidence="2">
    <location>
        <begin position="37"/>
        <end position="56"/>
    </location>
</feature>
<dbReference type="InterPro" id="IPR016833">
    <property type="entry name" value="Put_Na-Bile_cotransptr"/>
</dbReference>
<feature type="compositionally biased region" description="Basic and acidic residues" evidence="1">
    <location>
        <begin position="442"/>
        <end position="457"/>
    </location>
</feature>
<feature type="transmembrane region" description="Helical" evidence="2">
    <location>
        <begin position="281"/>
        <end position="305"/>
    </location>
</feature>
<sequence>MTDVTGPTEKTTDDEVQGASKLVRVARAIGDFLLKNWIILSFGIACILAYFFPNVAARGGIIRSEYSVLYGVIGLVFFINGMQLSPEKLKQHITNWRLHILVQGIGFIIIPIAMLILIHIVIAAGGVSSGVFDPRMLMGMMAVSAIPTTIASNVVMTRNAGGDEAASIIEVVIGNVLGPFLAPALIYGFLPADTAFDQWRPAAPSTMGPMYAHVMKQLGLSVLLPLAVGQTLRWMWSKKVEWVLQTFRLAKVCSVGMVVLIWSTFSGAFKTGAFYLPSKSSIVFNIVMNLVLYAVFTVICFYAAYPPQLLTRNINKIGAESELGLRLPQIMRRALTVKQLPKVEVIAVCFCGAAKTTSVGIPLAEAMWAQHNDLTKSLVQVPILLYTTEQVFVAQFLTIFFRWWLERGNKPPGNEQCATDAAPREVSLAPAADTNGGGYACDDNKQTEPVERAVERK</sequence>
<feature type="transmembrane region" description="Helical" evidence="2">
    <location>
        <begin position="210"/>
        <end position="228"/>
    </location>
</feature>
<feature type="region of interest" description="Disordered" evidence="1">
    <location>
        <begin position="412"/>
        <end position="457"/>
    </location>
</feature>
<keyword evidence="2" id="KW-1133">Transmembrane helix</keyword>
<feature type="transmembrane region" description="Helical" evidence="2">
    <location>
        <begin position="168"/>
        <end position="190"/>
    </location>
</feature>
<accession>A0ABR1UFQ8</accession>
<dbReference type="Gene3D" id="1.20.1530.20">
    <property type="match status" value="1"/>
</dbReference>
<dbReference type="InterPro" id="IPR038770">
    <property type="entry name" value="Na+/solute_symporter_sf"/>
</dbReference>
<keyword evidence="2" id="KW-0472">Membrane</keyword>
<keyword evidence="2" id="KW-0812">Transmembrane</keyword>
<proteinExistence type="predicted"/>
<gene>
    <name evidence="3" type="ORF">PG996_011670</name>
</gene>
<evidence type="ECO:0000313" key="3">
    <source>
        <dbReference type="EMBL" id="KAK8057733.1"/>
    </source>
</evidence>